<dbReference type="Gene3D" id="3.50.50.60">
    <property type="entry name" value="FAD/NAD(P)-binding domain"/>
    <property type="match status" value="1"/>
</dbReference>
<dbReference type="InterPro" id="IPR023166">
    <property type="entry name" value="BaiN-like_dom_sf"/>
</dbReference>
<sequence length="415" mass="45337">MNTVIVIGGGASGMMAAITSAREGARVIVLEHNERVGKKILSTGNGRCNFTNIVQEPIFYHSDNILFPWTAVKAYGAQQTIAFFTELGIYSKNKNGYLYPYSEQAAAVLDVLRMELERLGVEIHCQEHVARIAKNAGGFKIVSNYKGDNKGTKHTYKCDAVILASGSKAAPVTGSDGSGYCLAKECGHSMIAVHPALTQLRCREGFFKSLSGVRIGGKVSLIVDGRIEAEDTGEIQMTNYGISGIPVFQVSRFASKAVYEKKPVKAVLDFMPDFSEGQFKDYLINRVNIRPERPMDSFFTGLFHKKIATLFLKLAGIKGSRAAKSLTQDEVDALVCAVKRFTTEVENTNSYEQAQVCAGGVDTREINVKTMESLVMPGLFFAGEIMDVDGQCGGYNLQWAWTSGYLAGREAAIHR</sequence>
<dbReference type="PRINTS" id="PR00411">
    <property type="entry name" value="PNDRDTASEI"/>
</dbReference>
<dbReference type="SUPFAM" id="SSF160996">
    <property type="entry name" value="HI0933 insert domain-like"/>
    <property type="match status" value="1"/>
</dbReference>
<evidence type="ECO:0000259" key="5">
    <source>
        <dbReference type="Pfam" id="PF22780"/>
    </source>
</evidence>
<protein>
    <submittedName>
        <fullName evidence="6">NAD(P)/FAD-dependent oxidoreductase</fullName>
    </submittedName>
</protein>
<dbReference type="Proteomes" id="UP001299546">
    <property type="component" value="Unassembled WGS sequence"/>
</dbReference>
<evidence type="ECO:0000256" key="2">
    <source>
        <dbReference type="ARBA" id="ARBA00022630"/>
    </source>
</evidence>
<name>A0ABS8DCN8_9FIRM</name>
<dbReference type="InterPro" id="IPR057661">
    <property type="entry name" value="RsdA/BaiN/AoA(So)_Rossmann"/>
</dbReference>
<dbReference type="SUPFAM" id="SSF51905">
    <property type="entry name" value="FAD/NAD(P)-binding domain"/>
    <property type="match status" value="1"/>
</dbReference>
<dbReference type="Pfam" id="PF22780">
    <property type="entry name" value="HI0933_like_1st"/>
    <property type="match status" value="1"/>
</dbReference>
<evidence type="ECO:0000256" key="3">
    <source>
        <dbReference type="ARBA" id="ARBA00022827"/>
    </source>
</evidence>
<evidence type="ECO:0000313" key="6">
    <source>
        <dbReference type="EMBL" id="MCB7386188.1"/>
    </source>
</evidence>
<keyword evidence="2" id="KW-0285">Flavoprotein</keyword>
<keyword evidence="3" id="KW-0274">FAD</keyword>
<evidence type="ECO:0000256" key="1">
    <source>
        <dbReference type="ARBA" id="ARBA00001974"/>
    </source>
</evidence>
<gene>
    <name evidence="6" type="ORF">LIZ65_02705</name>
</gene>
<feature type="domain" description="RsdA/BaiN/AoA(So)-like insert" evidence="5">
    <location>
        <begin position="194"/>
        <end position="356"/>
    </location>
</feature>
<comment type="cofactor">
    <cofactor evidence="1">
        <name>FAD</name>
        <dbReference type="ChEBI" id="CHEBI:57692"/>
    </cofactor>
</comment>
<organism evidence="6 7">
    <name type="scientific">Bariatricus massiliensis</name>
    <dbReference type="NCBI Taxonomy" id="1745713"/>
    <lineage>
        <taxon>Bacteria</taxon>
        <taxon>Bacillati</taxon>
        <taxon>Bacillota</taxon>
        <taxon>Clostridia</taxon>
        <taxon>Lachnospirales</taxon>
        <taxon>Lachnospiraceae</taxon>
        <taxon>Bariatricus</taxon>
    </lineage>
</organism>
<feature type="domain" description="RsdA/BaiN/AoA(So)-like Rossmann fold-like" evidence="4">
    <location>
        <begin position="3"/>
        <end position="409"/>
    </location>
</feature>
<dbReference type="PANTHER" id="PTHR42887:SF2">
    <property type="entry name" value="OS12G0638800 PROTEIN"/>
    <property type="match status" value="1"/>
</dbReference>
<accession>A0ABS8DCN8</accession>
<dbReference type="Gene3D" id="1.10.8.260">
    <property type="entry name" value="HI0933 insert domain-like"/>
    <property type="match status" value="1"/>
</dbReference>
<dbReference type="EMBL" id="JAJCIS010000001">
    <property type="protein sequence ID" value="MCB7386188.1"/>
    <property type="molecule type" value="Genomic_DNA"/>
</dbReference>
<evidence type="ECO:0000259" key="4">
    <source>
        <dbReference type="Pfam" id="PF03486"/>
    </source>
</evidence>
<keyword evidence="7" id="KW-1185">Reference proteome</keyword>
<dbReference type="RefSeq" id="WP_066732426.1">
    <property type="nucleotide sequence ID" value="NZ_JAJCIQ010000001.1"/>
</dbReference>
<dbReference type="NCBIfam" id="TIGR00275">
    <property type="entry name" value="aminoacetone oxidase family FAD-binding enzyme"/>
    <property type="match status" value="1"/>
</dbReference>
<dbReference type="PRINTS" id="PR00368">
    <property type="entry name" value="FADPNR"/>
</dbReference>
<comment type="caution">
    <text evidence="6">The sequence shown here is derived from an EMBL/GenBank/DDBJ whole genome shotgun (WGS) entry which is preliminary data.</text>
</comment>
<dbReference type="Gene3D" id="2.40.30.10">
    <property type="entry name" value="Translation factors"/>
    <property type="match status" value="1"/>
</dbReference>
<dbReference type="PANTHER" id="PTHR42887">
    <property type="entry name" value="OS12G0638800 PROTEIN"/>
    <property type="match status" value="1"/>
</dbReference>
<proteinExistence type="predicted"/>
<dbReference type="InterPro" id="IPR004792">
    <property type="entry name" value="BaiN-like"/>
</dbReference>
<reference evidence="6 7" key="1">
    <citation type="submission" date="2021-10" db="EMBL/GenBank/DDBJ databases">
        <title>Collection of gut derived symbiotic bacterial strains cultured from healthy donors.</title>
        <authorList>
            <person name="Lin H."/>
            <person name="Littmann E."/>
            <person name="Kohout C."/>
            <person name="Pamer E.G."/>
        </authorList>
    </citation>
    <scope>NUCLEOTIDE SEQUENCE [LARGE SCALE GENOMIC DNA]</scope>
    <source>
        <strain evidence="6 7">DFI.1.165</strain>
    </source>
</reference>
<dbReference type="Pfam" id="PF03486">
    <property type="entry name" value="HI0933_like"/>
    <property type="match status" value="1"/>
</dbReference>
<evidence type="ECO:0000313" key="7">
    <source>
        <dbReference type="Proteomes" id="UP001299546"/>
    </source>
</evidence>
<dbReference type="InterPro" id="IPR055178">
    <property type="entry name" value="RsdA/BaiN/AoA(So)-like_dom"/>
</dbReference>
<dbReference type="InterPro" id="IPR036188">
    <property type="entry name" value="FAD/NAD-bd_sf"/>
</dbReference>